<dbReference type="GO" id="GO:0008408">
    <property type="term" value="F:3'-5' exonuclease activity"/>
    <property type="evidence" value="ECO:0007669"/>
    <property type="project" value="TreeGrafter"/>
</dbReference>
<reference evidence="7 8" key="1">
    <citation type="submission" date="2017-10" db="EMBL/GenBank/DDBJ databases">
        <title>Two draft genome sequences of Pusillimonas sp. strains isolated from a nitrate- and radionuclide-contaminated groundwater in Russia.</title>
        <authorList>
            <person name="Grouzdev D.S."/>
            <person name="Tourova T.P."/>
            <person name="Goeva M.A."/>
            <person name="Babich T.L."/>
            <person name="Sokolova D.S."/>
            <person name="Abdullin R."/>
            <person name="Poltaraus A.B."/>
            <person name="Toshchakov S.V."/>
            <person name="Nazina T.N."/>
        </authorList>
    </citation>
    <scope>NUCLEOTIDE SEQUENCE [LARGE SCALE GENOMIC DNA]</scope>
    <source>
        <strain evidence="7 8">JR1/69-2-13</strain>
    </source>
</reference>
<keyword evidence="8" id="KW-1185">Reference proteome</keyword>
<dbReference type="NCBIfam" id="TIGR00573">
    <property type="entry name" value="dnaq"/>
    <property type="match status" value="1"/>
</dbReference>
<protein>
    <recommendedName>
        <fullName evidence="1">DNA-directed DNA polymerase</fullName>
        <ecNumber evidence="1">2.7.7.7</ecNumber>
    </recommendedName>
</protein>
<dbReference type="SMART" id="SM00479">
    <property type="entry name" value="EXOIII"/>
    <property type="match status" value="1"/>
</dbReference>
<comment type="function">
    <text evidence="2">DNA polymerase III is a complex, multichain enzyme responsible for most of the replicative synthesis in bacteria. The epsilon subunit contain the editing function and is a proofreading 3'-5' exonuclease.</text>
</comment>
<dbReference type="PANTHER" id="PTHR30231">
    <property type="entry name" value="DNA POLYMERASE III SUBUNIT EPSILON"/>
    <property type="match status" value="1"/>
</dbReference>
<dbReference type="CDD" id="cd06127">
    <property type="entry name" value="DEDDh"/>
    <property type="match status" value="1"/>
</dbReference>
<dbReference type="AlphaFoldDB" id="A0A2N4UIJ0"/>
<gene>
    <name evidence="7" type="ORF">CR155_05120</name>
</gene>
<organism evidence="7 8">
    <name type="scientific">Pollutimonas nitritireducens</name>
    <dbReference type="NCBI Taxonomy" id="2045209"/>
    <lineage>
        <taxon>Bacteria</taxon>
        <taxon>Pseudomonadati</taxon>
        <taxon>Pseudomonadota</taxon>
        <taxon>Betaproteobacteria</taxon>
        <taxon>Burkholderiales</taxon>
        <taxon>Alcaligenaceae</taxon>
        <taxon>Pollutimonas</taxon>
    </lineage>
</organism>
<sequence>MKNRPSLRFTIFLIFTALAAGSIVALAAGLYFGFHKQDQAGSPDAVIIGGFLAGTTIVGLITWTWLLFDDNIAKPIERLAGHLRTRTHSSVTTPIDPGPSRYLGDLATAAQDLAQTLHDTRQSLAASTARETAGLAYEKALLETLLTDISAGVLMCSASHQLVFYNGRAASLIGGLDADATPGLNRSLFDYLHPPPVLAGYARLRSTGDADAASDILCATQTTGTTLLARMRLLPVHEQGATPGYMMTLHNNAAFSFESGDDPLVSSDPHSLWMIHASDLAGALQAQLNATGFGLRYSAPHIILRCNGFQVVALLDALTRHVASRGSDLSLDIKPEGSGASISLNWKGLPLPQHEVEQLLSSDLATYPATIPIQAVLDGHAASLESGVQPPDRASLSVTISEARLAQPRAPAISQGLVYDFELLLKTPKTELSSSHIEDLTYVVFDTETTGLRPDQGDEIVQIAAVRIVNGRRVHKEVFNTLVNPRRAIPTSSTNVHGITDYMVASAPTIEEVGRKFHQFIKGAVLVAHNAPFDMAFLRRYEQSMGCQFDNPVLDTVLLSALVFGQSDSHSLDSLSHRLGITITEEARHTAIGDASATADVFLKLIPALKARGLETFGDVLAEVRKHSRLLKDLNG</sequence>
<dbReference type="Pfam" id="PF00929">
    <property type="entry name" value="RNase_T"/>
    <property type="match status" value="1"/>
</dbReference>
<comment type="subunit">
    <text evidence="3">DNA polymerase III contains a core (composed of alpha, epsilon and theta chains) that associates with a tau subunit. This core dimerizes to form the POLIII' complex. PolIII' associates with the gamma complex (composed of gamma, delta, delta', psi and chi chains) and with the beta chain to form the complete DNA polymerase III complex.</text>
</comment>
<dbReference type="GO" id="GO:0003677">
    <property type="term" value="F:DNA binding"/>
    <property type="evidence" value="ECO:0007669"/>
    <property type="project" value="InterPro"/>
</dbReference>
<dbReference type="PANTHER" id="PTHR30231:SF41">
    <property type="entry name" value="DNA POLYMERASE III SUBUNIT EPSILON"/>
    <property type="match status" value="1"/>
</dbReference>
<dbReference type="InterPro" id="IPR006054">
    <property type="entry name" value="DnaQ"/>
</dbReference>
<feature type="transmembrane region" description="Helical" evidence="5">
    <location>
        <begin position="12"/>
        <end position="34"/>
    </location>
</feature>
<comment type="catalytic activity">
    <reaction evidence="4">
        <text>DNA(n) + a 2'-deoxyribonucleoside 5'-triphosphate = DNA(n+1) + diphosphate</text>
        <dbReference type="Rhea" id="RHEA:22508"/>
        <dbReference type="Rhea" id="RHEA-COMP:17339"/>
        <dbReference type="Rhea" id="RHEA-COMP:17340"/>
        <dbReference type="ChEBI" id="CHEBI:33019"/>
        <dbReference type="ChEBI" id="CHEBI:61560"/>
        <dbReference type="ChEBI" id="CHEBI:173112"/>
        <dbReference type="EC" id="2.7.7.7"/>
    </reaction>
</comment>
<evidence type="ECO:0000256" key="5">
    <source>
        <dbReference type="SAM" id="Phobius"/>
    </source>
</evidence>
<dbReference type="Gene3D" id="3.30.420.10">
    <property type="entry name" value="Ribonuclease H-like superfamily/Ribonuclease H"/>
    <property type="match status" value="1"/>
</dbReference>
<evidence type="ECO:0000259" key="6">
    <source>
        <dbReference type="SMART" id="SM00479"/>
    </source>
</evidence>
<dbReference type="FunFam" id="3.30.420.10:FF:000045">
    <property type="entry name" value="3'-5' exonuclease DinG"/>
    <property type="match status" value="1"/>
</dbReference>
<evidence type="ECO:0000256" key="2">
    <source>
        <dbReference type="ARBA" id="ARBA00025483"/>
    </source>
</evidence>
<dbReference type="InterPro" id="IPR013520">
    <property type="entry name" value="Ribonucl_H"/>
</dbReference>
<evidence type="ECO:0000313" key="7">
    <source>
        <dbReference type="EMBL" id="PLC54844.1"/>
    </source>
</evidence>
<keyword evidence="5" id="KW-0812">Transmembrane</keyword>
<evidence type="ECO:0000256" key="4">
    <source>
        <dbReference type="ARBA" id="ARBA00049244"/>
    </source>
</evidence>
<comment type="caution">
    <text evidence="7">The sequence shown here is derived from an EMBL/GenBank/DDBJ whole genome shotgun (WGS) entry which is preliminary data.</text>
</comment>
<evidence type="ECO:0000313" key="8">
    <source>
        <dbReference type="Proteomes" id="UP000234328"/>
    </source>
</evidence>
<dbReference type="GO" id="GO:0003887">
    <property type="term" value="F:DNA-directed DNA polymerase activity"/>
    <property type="evidence" value="ECO:0007669"/>
    <property type="project" value="UniProtKB-EC"/>
</dbReference>
<dbReference type="GO" id="GO:0005829">
    <property type="term" value="C:cytosol"/>
    <property type="evidence" value="ECO:0007669"/>
    <property type="project" value="TreeGrafter"/>
</dbReference>
<evidence type="ECO:0000256" key="1">
    <source>
        <dbReference type="ARBA" id="ARBA00012417"/>
    </source>
</evidence>
<dbReference type="Proteomes" id="UP000234328">
    <property type="component" value="Unassembled WGS sequence"/>
</dbReference>
<keyword evidence="5" id="KW-1133">Transmembrane helix</keyword>
<dbReference type="InterPro" id="IPR036397">
    <property type="entry name" value="RNaseH_sf"/>
</dbReference>
<evidence type="ECO:0000256" key="3">
    <source>
        <dbReference type="ARBA" id="ARBA00026073"/>
    </source>
</evidence>
<dbReference type="InterPro" id="IPR012337">
    <property type="entry name" value="RNaseH-like_sf"/>
</dbReference>
<dbReference type="RefSeq" id="WP_102068921.1">
    <property type="nucleotide sequence ID" value="NZ_PDNV01000003.1"/>
</dbReference>
<feature type="domain" description="Exonuclease" evidence="6">
    <location>
        <begin position="441"/>
        <end position="611"/>
    </location>
</feature>
<proteinExistence type="predicted"/>
<keyword evidence="5" id="KW-0472">Membrane</keyword>
<feature type="transmembrane region" description="Helical" evidence="5">
    <location>
        <begin position="46"/>
        <end position="68"/>
    </location>
</feature>
<name>A0A2N4UIJ0_9BURK</name>
<dbReference type="GO" id="GO:0045004">
    <property type="term" value="P:DNA replication proofreading"/>
    <property type="evidence" value="ECO:0007669"/>
    <property type="project" value="TreeGrafter"/>
</dbReference>
<dbReference type="SUPFAM" id="SSF53098">
    <property type="entry name" value="Ribonuclease H-like"/>
    <property type="match status" value="1"/>
</dbReference>
<dbReference type="OrthoDB" id="9803913at2"/>
<dbReference type="EC" id="2.7.7.7" evidence="1"/>
<dbReference type="EMBL" id="PDNV01000003">
    <property type="protein sequence ID" value="PLC54844.1"/>
    <property type="molecule type" value="Genomic_DNA"/>
</dbReference>
<accession>A0A2N4UIJ0</accession>